<dbReference type="EMBL" id="JABFAD010000003">
    <property type="protein sequence ID" value="MBA0794485.1"/>
    <property type="molecule type" value="Genomic_DNA"/>
</dbReference>
<evidence type="ECO:0000313" key="2">
    <source>
        <dbReference type="EMBL" id="MBA0794485.1"/>
    </source>
</evidence>
<evidence type="ECO:0000313" key="3">
    <source>
        <dbReference type="Proteomes" id="UP000593560"/>
    </source>
</evidence>
<keyword evidence="1" id="KW-0812">Transmembrane</keyword>
<dbReference type="OrthoDB" id="7537227at2759"/>
<name>A0A7J9GCC0_9ROSI</name>
<dbReference type="Proteomes" id="UP000593560">
    <property type="component" value="Unassembled WGS sequence"/>
</dbReference>
<protein>
    <submittedName>
        <fullName evidence="2">Uncharacterized protein</fullName>
    </submittedName>
</protein>
<feature type="transmembrane region" description="Helical" evidence="1">
    <location>
        <begin position="20"/>
        <end position="46"/>
    </location>
</feature>
<gene>
    <name evidence="2" type="ORF">Gohar_018810</name>
</gene>
<proteinExistence type="predicted"/>
<accession>A0A7J9GCC0</accession>
<reference evidence="2 3" key="1">
    <citation type="journal article" date="2019" name="Genome Biol. Evol.">
        <title>Insights into the evolution of the New World diploid cottons (Gossypium, subgenus Houzingenia) based on genome sequencing.</title>
        <authorList>
            <person name="Grover C.E."/>
            <person name="Arick M.A. 2nd"/>
            <person name="Thrash A."/>
            <person name="Conover J.L."/>
            <person name="Sanders W.S."/>
            <person name="Peterson D.G."/>
            <person name="Frelichowski J.E."/>
            <person name="Scheffler J.A."/>
            <person name="Scheffler B.E."/>
            <person name="Wendel J.F."/>
        </authorList>
    </citation>
    <scope>NUCLEOTIDE SEQUENCE [LARGE SCALE GENOMIC DNA]</scope>
    <source>
        <strain evidence="2">0</strain>
        <tissue evidence="2">Leaf</tissue>
    </source>
</reference>
<comment type="caution">
    <text evidence="2">The sequence shown here is derived from an EMBL/GenBank/DDBJ whole genome shotgun (WGS) entry which is preliminary data.</text>
</comment>
<organism evidence="2 3">
    <name type="scientific">Gossypium harknessii</name>
    <dbReference type="NCBI Taxonomy" id="34285"/>
    <lineage>
        <taxon>Eukaryota</taxon>
        <taxon>Viridiplantae</taxon>
        <taxon>Streptophyta</taxon>
        <taxon>Embryophyta</taxon>
        <taxon>Tracheophyta</taxon>
        <taxon>Spermatophyta</taxon>
        <taxon>Magnoliopsida</taxon>
        <taxon>eudicotyledons</taxon>
        <taxon>Gunneridae</taxon>
        <taxon>Pentapetalae</taxon>
        <taxon>rosids</taxon>
        <taxon>malvids</taxon>
        <taxon>Malvales</taxon>
        <taxon>Malvaceae</taxon>
        <taxon>Malvoideae</taxon>
        <taxon>Gossypium</taxon>
    </lineage>
</organism>
<evidence type="ECO:0000256" key="1">
    <source>
        <dbReference type="SAM" id="Phobius"/>
    </source>
</evidence>
<keyword evidence="1" id="KW-1133">Transmembrane helix</keyword>
<sequence length="76" mass="8709">MQSYLDVILAKFDNHVKDLFGFYIANILSHGFTIVSHGFTIGVSAFKNDMRFYIRGLLTRMKIGDTKMKKKSIGVY</sequence>
<keyword evidence="1" id="KW-0472">Membrane</keyword>
<keyword evidence="3" id="KW-1185">Reference proteome</keyword>
<dbReference type="AlphaFoldDB" id="A0A7J9GCC0"/>